<keyword evidence="3" id="KW-0472">Membrane</keyword>
<evidence type="ECO:0000256" key="3">
    <source>
        <dbReference type="SAM" id="Phobius"/>
    </source>
</evidence>
<feature type="compositionally biased region" description="Polar residues" evidence="2">
    <location>
        <begin position="715"/>
        <end position="725"/>
    </location>
</feature>
<evidence type="ECO:0000256" key="1">
    <source>
        <dbReference type="SAM" id="Coils"/>
    </source>
</evidence>
<dbReference type="Proteomes" id="UP000661112">
    <property type="component" value="Unassembled WGS sequence"/>
</dbReference>
<feature type="compositionally biased region" description="Low complexity" evidence="2">
    <location>
        <begin position="698"/>
        <end position="709"/>
    </location>
</feature>
<proteinExistence type="predicted"/>
<feature type="region of interest" description="Disordered" evidence="2">
    <location>
        <begin position="907"/>
        <end position="930"/>
    </location>
</feature>
<comment type="caution">
    <text evidence="4">The sequence shown here is derived from an EMBL/GenBank/DDBJ whole genome shotgun (WGS) entry which is preliminary data.</text>
</comment>
<feature type="region of interest" description="Disordered" evidence="2">
    <location>
        <begin position="634"/>
        <end position="761"/>
    </location>
</feature>
<keyword evidence="3" id="KW-0812">Transmembrane</keyword>
<gene>
    <name evidence="4" type="ORF">H6G83_31800</name>
</gene>
<reference evidence="4 5" key="1">
    <citation type="journal article" date="2020" name="ISME J.">
        <title>Comparative genomics reveals insights into cyanobacterial evolution and habitat adaptation.</title>
        <authorList>
            <person name="Chen M.Y."/>
            <person name="Teng W.K."/>
            <person name="Zhao L."/>
            <person name="Hu C.X."/>
            <person name="Zhou Y.K."/>
            <person name="Han B.P."/>
            <person name="Song L.R."/>
            <person name="Shu W.S."/>
        </authorList>
    </citation>
    <scope>NUCLEOTIDE SEQUENCE [LARGE SCALE GENOMIC DNA]</scope>
    <source>
        <strain evidence="4 5">FACHB-119</strain>
    </source>
</reference>
<feature type="compositionally biased region" description="Gly residues" evidence="2">
    <location>
        <begin position="918"/>
        <end position="930"/>
    </location>
</feature>
<evidence type="ECO:0000256" key="2">
    <source>
        <dbReference type="SAM" id="MobiDB-lite"/>
    </source>
</evidence>
<organism evidence="4 5">
    <name type="scientific">Anabaena azotica FACHB-119</name>
    <dbReference type="NCBI Taxonomy" id="947527"/>
    <lineage>
        <taxon>Bacteria</taxon>
        <taxon>Bacillati</taxon>
        <taxon>Cyanobacteriota</taxon>
        <taxon>Cyanophyceae</taxon>
        <taxon>Nostocales</taxon>
        <taxon>Nostocaceae</taxon>
        <taxon>Anabaena</taxon>
        <taxon>Anabaena azotica</taxon>
    </lineage>
</organism>
<accession>A0ABR8DES2</accession>
<sequence>MAAIKFDDKGHKYQVALATTSQTTATGRQKVETEHTTSLQKLAESENNQLARMEEFYAQAGEKYRAAGEKVGNEAIALGEQKASAWESQIKNEDDSILDGPLTDNRLRAKAEAAREVAKQYKKGLIQEAKKQADAVGQGKAKDIAAIHNVANQSRQQLQTLQQQSLDNLNAVEQQVLSQLEQAQTQLTQTANQTRQTTLQTLNQQEVAQMQLLDAYGQRQVLAIDRDAQKAIASIQAGINQATTNLQTVLQDTQNQLQGMPAPPPEELSAALADILAQFDNAVAQVQNQTEQGIAASEQGIIGGGQQVVTGVRAIAQTGLQESAAVAEQAKTTLTNLHQGAINTFNQIQQTFTTTITKTSETAFTGFAQTTQGVDTAFNQVNQNLDSNFQKATNDLETGLRGALQGSKQPNLESDIEKYAQEAAEQEQPRWKTVLKVLLVIAVIVVAIVVAPAVIGAVGAVAGALGASAAAAGTIGAVVGGAIVGAVAGAVIQVGNNAIDGKNLLDGVGKAALVGAIGGALGGAGGALGNALGQAGKLGAGLTQSVLKFGIDVAFDIAGGIAGDLAVGNPITVEGILIGAGIGAAVQISTANLGRLGKFGRNVEGMQTRTFQAGEQFGTSLGGKVKGAFGGVDAPKVGSTDAGVGGVKTPETGVRYPQTEVTDPQSQVKSPPAETSTGRGTQLDEPETDTGSVRQDTTTETTQPPSTKSPGEEQNLATTAKNQEQIRIIRQDNDFASPVNDKGNTKSRIADDGSLVPTNPDGSATYIEHIYGGYPAKGDSPYTSFMVESGGVAKAYGAFEVELDLPRLQADIASGKLKNVEVLAPEKISGMIKEEIAQIATSFNKNIDVDTAIAKGPQGIPDYVASLGLSKKQSSKLVRKLQAYYNTTRDSEYLIKGTIPATYLQGPYSTKVGEPSGTAGGGNKGGSTGE</sequence>
<protein>
    <submittedName>
        <fullName evidence="4">Uncharacterized protein</fullName>
    </submittedName>
</protein>
<evidence type="ECO:0000313" key="4">
    <source>
        <dbReference type="EMBL" id="MBD2505136.1"/>
    </source>
</evidence>
<feature type="transmembrane region" description="Helical" evidence="3">
    <location>
        <begin position="437"/>
        <end position="463"/>
    </location>
</feature>
<feature type="coiled-coil region" evidence="1">
    <location>
        <begin position="144"/>
        <end position="197"/>
    </location>
</feature>
<feature type="transmembrane region" description="Helical" evidence="3">
    <location>
        <begin position="469"/>
        <end position="492"/>
    </location>
</feature>
<keyword evidence="5" id="KW-1185">Reference proteome</keyword>
<dbReference type="EMBL" id="JACJSG010000070">
    <property type="protein sequence ID" value="MBD2505136.1"/>
    <property type="molecule type" value="Genomic_DNA"/>
</dbReference>
<keyword evidence="3" id="KW-1133">Transmembrane helix</keyword>
<name>A0ABR8DES2_9NOST</name>
<keyword evidence="1" id="KW-0175">Coiled coil</keyword>
<evidence type="ECO:0000313" key="5">
    <source>
        <dbReference type="Proteomes" id="UP000661112"/>
    </source>
</evidence>
<feature type="compositionally biased region" description="Polar residues" evidence="2">
    <location>
        <begin position="659"/>
        <end position="680"/>
    </location>
</feature>